<organism evidence="2 3">
    <name type="scientific">Hypholoma sublateritium (strain FD-334 SS-4)</name>
    <dbReference type="NCBI Taxonomy" id="945553"/>
    <lineage>
        <taxon>Eukaryota</taxon>
        <taxon>Fungi</taxon>
        <taxon>Dikarya</taxon>
        <taxon>Basidiomycota</taxon>
        <taxon>Agaricomycotina</taxon>
        <taxon>Agaricomycetes</taxon>
        <taxon>Agaricomycetidae</taxon>
        <taxon>Agaricales</taxon>
        <taxon>Agaricineae</taxon>
        <taxon>Strophariaceae</taxon>
        <taxon>Hypholoma</taxon>
    </lineage>
</organism>
<dbReference type="STRING" id="945553.A0A0D2PZQ9"/>
<keyword evidence="1" id="KW-0472">Membrane</keyword>
<evidence type="ECO:0000313" key="3">
    <source>
        <dbReference type="Proteomes" id="UP000054270"/>
    </source>
</evidence>
<gene>
    <name evidence="2" type="ORF">HYPSUDRAFT_135700</name>
</gene>
<protein>
    <submittedName>
        <fullName evidence="2">Uncharacterized protein</fullName>
    </submittedName>
</protein>
<reference evidence="3" key="1">
    <citation type="submission" date="2014-04" db="EMBL/GenBank/DDBJ databases">
        <title>Evolutionary Origins and Diversification of the Mycorrhizal Mutualists.</title>
        <authorList>
            <consortium name="DOE Joint Genome Institute"/>
            <consortium name="Mycorrhizal Genomics Consortium"/>
            <person name="Kohler A."/>
            <person name="Kuo A."/>
            <person name="Nagy L.G."/>
            <person name="Floudas D."/>
            <person name="Copeland A."/>
            <person name="Barry K.W."/>
            <person name="Cichocki N."/>
            <person name="Veneault-Fourrey C."/>
            <person name="LaButti K."/>
            <person name="Lindquist E.A."/>
            <person name="Lipzen A."/>
            <person name="Lundell T."/>
            <person name="Morin E."/>
            <person name="Murat C."/>
            <person name="Riley R."/>
            <person name="Ohm R."/>
            <person name="Sun H."/>
            <person name="Tunlid A."/>
            <person name="Henrissat B."/>
            <person name="Grigoriev I.V."/>
            <person name="Hibbett D.S."/>
            <person name="Martin F."/>
        </authorList>
    </citation>
    <scope>NUCLEOTIDE SEQUENCE [LARGE SCALE GENOMIC DNA]</scope>
    <source>
        <strain evidence="3">FD-334 SS-4</strain>
    </source>
</reference>
<name>A0A0D2PZQ9_HYPSF</name>
<proteinExistence type="predicted"/>
<keyword evidence="1" id="KW-1133">Transmembrane helix</keyword>
<keyword evidence="3" id="KW-1185">Reference proteome</keyword>
<accession>A0A0D2PZQ9</accession>
<keyword evidence="1" id="KW-0812">Transmembrane</keyword>
<dbReference type="AlphaFoldDB" id="A0A0D2PZQ9"/>
<evidence type="ECO:0000313" key="2">
    <source>
        <dbReference type="EMBL" id="KJA24825.1"/>
    </source>
</evidence>
<sequence length="81" mass="9535">TMWLIARNIIRKEKGFIMTELELVSLAFAALNSFMYFFWWDKPLDFRTTVQVYHLGSPGLPEKCIIQYNSSNDLTEPFVQI</sequence>
<evidence type="ECO:0000256" key="1">
    <source>
        <dbReference type="SAM" id="Phobius"/>
    </source>
</evidence>
<dbReference type="OrthoDB" id="3029001at2759"/>
<feature type="non-terminal residue" evidence="2">
    <location>
        <position position="1"/>
    </location>
</feature>
<dbReference type="Proteomes" id="UP000054270">
    <property type="component" value="Unassembled WGS sequence"/>
</dbReference>
<feature type="transmembrane region" description="Helical" evidence="1">
    <location>
        <begin position="21"/>
        <end position="39"/>
    </location>
</feature>
<dbReference type="EMBL" id="KN817534">
    <property type="protein sequence ID" value="KJA24825.1"/>
    <property type="molecule type" value="Genomic_DNA"/>
</dbReference>